<gene>
    <name evidence="2" type="ORF">MRATA1EN1_LOCUS21674</name>
</gene>
<reference evidence="2" key="1">
    <citation type="submission" date="2023-04" db="EMBL/GenBank/DDBJ databases">
        <authorList>
            <consortium name="ELIXIR-Norway"/>
        </authorList>
    </citation>
    <scope>NUCLEOTIDE SEQUENCE [LARGE SCALE GENOMIC DNA]</scope>
</reference>
<protein>
    <submittedName>
        <fullName evidence="2">Uncharacterized protein</fullName>
    </submittedName>
</protein>
<sequence length="470" mass="48975">MKPAGESGSARQPRPLWPRLRRGPAGPRSEGRGVGADAPPSLPARGASFRRRAPDVTSRGRAPEPPWGRYPRPSRRYGHPLSPAPAPGARVSATRPARGPSARCSSSSDPAWGPPGRNLTPESGSQGRPQPGRRDRNPFTPASAGSLGAEGCKSPAPHGACAPERERPAGASVERPVCRMSVRVRTKARNGHHPGRWGALEKSFAHCYCMVDVADSSNKGQAHLKSQKSSVICRGSGAQAEWPAAGSWAGREGGGRSVSEVGPKLHVGSGGCDASFQGALGLEGARQSGSSRSSCNRKEEEEKKKKKPRAAPQAAFAFTGLSSALPPPEGLRGRRPCTGQSLSDPGCTRWAPSLWLAVSFFLFFFLLRLPTCQLMDLITHSGACSSAAARSIHAAPPRPPAAPAPGAEGGGPQTGATTRPRGPAPISPRPCAARGALQIVLCLHAIPYSAEGGRGSAEFSPAVSRLETDI</sequence>
<feature type="compositionally biased region" description="Low complexity" evidence="1">
    <location>
        <begin position="10"/>
        <end position="28"/>
    </location>
</feature>
<organism evidence="2 3">
    <name type="scientific">Rangifer tarandus platyrhynchus</name>
    <name type="common">Svalbard reindeer</name>
    <dbReference type="NCBI Taxonomy" id="3082113"/>
    <lineage>
        <taxon>Eukaryota</taxon>
        <taxon>Metazoa</taxon>
        <taxon>Chordata</taxon>
        <taxon>Craniata</taxon>
        <taxon>Vertebrata</taxon>
        <taxon>Euteleostomi</taxon>
        <taxon>Mammalia</taxon>
        <taxon>Eutheria</taxon>
        <taxon>Laurasiatheria</taxon>
        <taxon>Artiodactyla</taxon>
        <taxon>Ruminantia</taxon>
        <taxon>Pecora</taxon>
        <taxon>Cervidae</taxon>
        <taxon>Odocoileinae</taxon>
        <taxon>Rangifer</taxon>
    </lineage>
</organism>
<keyword evidence="3" id="KW-1185">Reference proteome</keyword>
<accession>A0ABN8ZFP3</accession>
<feature type="region of interest" description="Disordered" evidence="1">
    <location>
        <begin position="1"/>
        <end position="172"/>
    </location>
</feature>
<evidence type="ECO:0000256" key="1">
    <source>
        <dbReference type="SAM" id="MobiDB-lite"/>
    </source>
</evidence>
<feature type="region of interest" description="Disordered" evidence="1">
    <location>
        <begin position="391"/>
        <end position="428"/>
    </location>
</feature>
<evidence type="ECO:0000313" key="3">
    <source>
        <dbReference type="Proteomes" id="UP001176941"/>
    </source>
</evidence>
<dbReference type="Proteomes" id="UP001176941">
    <property type="component" value="Chromosome 33"/>
</dbReference>
<proteinExistence type="predicted"/>
<feature type="region of interest" description="Disordered" evidence="1">
    <location>
        <begin position="283"/>
        <end position="313"/>
    </location>
</feature>
<dbReference type="EMBL" id="OX459969">
    <property type="protein sequence ID" value="CAI9172712.1"/>
    <property type="molecule type" value="Genomic_DNA"/>
</dbReference>
<evidence type="ECO:0000313" key="2">
    <source>
        <dbReference type="EMBL" id="CAI9172712.1"/>
    </source>
</evidence>
<name>A0ABN8ZFP3_RANTA</name>